<dbReference type="InterPro" id="IPR001296">
    <property type="entry name" value="Glyco_trans_1"/>
</dbReference>
<feature type="domain" description="Glycosyl transferase family 1" evidence="2">
    <location>
        <begin position="174"/>
        <end position="330"/>
    </location>
</feature>
<dbReference type="AlphaFoldDB" id="A0A8T8E1Z9"/>
<keyword evidence="5" id="KW-1185">Reference proteome</keyword>
<dbReference type="CDD" id="cd03809">
    <property type="entry name" value="GT4_MtfB-like"/>
    <property type="match status" value="1"/>
</dbReference>
<dbReference type="KEGG" id="hsal:JMJ58_02480"/>
<dbReference type="Gene3D" id="3.40.50.2000">
    <property type="entry name" value="Glycogen Phosphorylase B"/>
    <property type="match status" value="2"/>
</dbReference>
<evidence type="ECO:0000259" key="3">
    <source>
        <dbReference type="Pfam" id="PF13439"/>
    </source>
</evidence>
<dbReference type="GO" id="GO:0016757">
    <property type="term" value="F:glycosyltransferase activity"/>
    <property type="evidence" value="ECO:0007669"/>
    <property type="project" value="InterPro"/>
</dbReference>
<sequence length="350" mass="38719">MKIGINARTFSVSEPGGAVQASKRLTTELVSNTDHEVVLFGAPSLASDFDAEVHSTGFYDRQLWGVLWERLILPRLIRKSDVDVLYCPNGNAPSTEIDTPVVMCIHDVNAQKGWSGGVHGVYRKLTVPAGAEKADAVVTVSEFSKREIVETLDIPKQKVKVIYNGINEVFFQEDSEPFDLPDRYLLFVGSLNPRKNIEGVISAYREIRSELDVELVFIGPENKNIFQSLDMESVEGIHRCGYLDILEVKYAYENAEALVFPSFYEGFGLPPLESLACGTPVVASDRGSLPEVLGDAAVFVNPESTSDIARGIRDVVLGAEITEEQMRQQAMNYTWGSVSQRVMMVFDSVL</sequence>
<keyword evidence="1" id="KW-0808">Transferase</keyword>
<evidence type="ECO:0000313" key="4">
    <source>
        <dbReference type="EMBL" id="QRV15789.1"/>
    </source>
</evidence>
<proteinExistence type="predicted"/>
<evidence type="ECO:0000259" key="2">
    <source>
        <dbReference type="Pfam" id="PF00534"/>
    </source>
</evidence>
<dbReference type="GeneID" id="62873954"/>
<dbReference type="EMBL" id="CP069188">
    <property type="protein sequence ID" value="QRV15789.1"/>
    <property type="molecule type" value="Genomic_DNA"/>
</dbReference>
<accession>A0A8T8E1Z9</accession>
<evidence type="ECO:0000256" key="1">
    <source>
        <dbReference type="ARBA" id="ARBA00022679"/>
    </source>
</evidence>
<protein>
    <submittedName>
        <fullName evidence="4">Glycosyltransferase family 4 protein</fullName>
    </submittedName>
</protein>
<dbReference type="OrthoDB" id="186661at2157"/>
<feature type="domain" description="Glycosyltransferase subfamily 4-like N-terminal" evidence="3">
    <location>
        <begin position="15"/>
        <end position="167"/>
    </location>
</feature>
<dbReference type="RefSeq" id="WP_204748226.1">
    <property type="nucleotide sequence ID" value="NZ_CP069188.1"/>
</dbReference>
<gene>
    <name evidence="4" type="ORF">JMJ58_02480</name>
</gene>
<dbReference type="Proteomes" id="UP000637819">
    <property type="component" value="Chromosome"/>
</dbReference>
<name>A0A8T8E1Z9_9EURY</name>
<dbReference type="Pfam" id="PF00534">
    <property type="entry name" value="Glycos_transf_1"/>
    <property type="match status" value="1"/>
</dbReference>
<reference evidence="4 5" key="1">
    <citation type="submission" date="2021-01" db="EMBL/GenBank/DDBJ databases">
        <title>Genome Sequence and Methylation Pattern of Haloterrigena salifodinae BOL5-1, An Extremely Halophilic Archaeon from a Bolivian Salt Mine.</title>
        <authorList>
            <person name="DasSarma P."/>
            <person name="Anton B.P."/>
            <person name="DasSarma S.L."/>
            <person name="von Ehrenheim H.A.L."/>
            <person name="Martinez F.L."/>
            <person name="Guzman D."/>
            <person name="Roberts R.J."/>
            <person name="DasSarma S."/>
        </authorList>
    </citation>
    <scope>NUCLEOTIDE SEQUENCE [LARGE SCALE GENOMIC DNA]</scope>
    <source>
        <strain evidence="4 5">BOL5-1</strain>
    </source>
</reference>
<evidence type="ECO:0000313" key="5">
    <source>
        <dbReference type="Proteomes" id="UP000637819"/>
    </source>
</evidence>
<organism evidence="4 5">
    <name type="scientific">Haloterrigena salifodinae</name>
    <dbReference type="NCBI Taxonomy" id="2675099"/>
    <lineage>
        <taxon>Archaea</taxon>
        <taxon>Methanobacteriati</taxon>
        <taxon>Methanobacteriota</taxon>
        <taxon>Stenosarchaea group</taxon>
        <taxon>Halobacteria</taxon>
        <taxon>Halobacteriales</taxon>
        <taxon>Natrialbaceae</taxon>
        <taxon>Haloterrigena</taxon>
    </lineage>
</organism>
<dbReference type="InterPro" id="IPR028098">
    <property type="entry name" value="Glyco_trans_4-like_N"/>
</dbReference>
<dbReference type="PANTHER" id="PTHR46401">
    <property type="entry name" value="GLYCOSYLTRANSFERASE WBBK-RELATED"/>
    <property type="match status" value="1"/>
</dbReference>
<dbReference type="PANTHER" id="PTHR46401:SF2">
    <property type="entry name" value="GLYCOSYLTRANSFERASE WBBK-RELATED"/>
    <property type="match status" value="1"/>
</dbReference>
<dbReference type="SUPFAM" id="SSF53756">
    <property type="entry name" value="UDP-Glycosyltransferase/glycogen phosphorylase"/>
    <property type="match status" value="1"/>
</dbReference>
<dbReference type="Pfam" id="PF13439">
    <property type="entry name" value="Glyco_transf_4"/>
    <property type="match status" value="1"/>
</dbReference>